<dbReference type="RefSeq" id="WP_192752956.1">
    <property type="nucleotide sequence ID" value="NZ_JADBEM010000001.1"/>
</dbReference>
<dbReference type="GO" id="GO:0016887">
    <property type="term" value="F:ATP hydrolysis activity"/>
    <property type="evidence" value="ECO:0007669"/>
    <property type="project" value="InterPro"/>
</dbReference>
<dbReference type="Gene3D" id="1.20.1560.10">
    <property type="entry name" value="ABC transporter type 1, transmembrane domain"/>
    <property type="match status" value="1"/>
</dbReference>
<evidence type="ECO:0000256" key="1">
    <source>
        <dbReference type="ARBA" id="ARBA00004429"/>
    </source>
</evidence>
<dbReference type="InterPro" id="IPR003439">
    <property type="entry name" value="ABC_transporter-like_ATP-bd"/>
</dbReference>
<dbReference type="InterPro" id="IPR039421">
    <property type="entry name" value="Type_1_exporter"/>
</dbReference>
<gene>
    <name evidence="14" type="ORF">HEB94_006219</name>
</gene>
<evidence type="ECO:0000256" key="3">
    <source>
        <dbReference type="ARBA" id="ARBA00022475"/>
    </source>
</evidence>
<protein>
    <submittedName>
        <fullName evidence="14">ATP-binding cassette subfamily B protein</fullName>
    </submittedName>
</protein>
<proteinExistence type="inferred from homology"/>
<feature type="region of interest" description="Disordered" evidence="11">
    <location>
        <begin position="611"/>
        <end position="634"/>
    </location>
</feature>
<evidence type="ECO:0000256" key="9">
    <source>
        <dbReference type="ARBA" id="ARBA00023136"/>
    </source>
</evidence>
<keyword evidence="6" id="KW-0547">Nucleotide-binding</keyword>
<dbReference type="AlphaFoldDB" id="A0A927MZD1"/>
<keyword evidence="8 12" id="KW-1133">Transmembrane helix</keyword>
<evidence type="ECO:0000256" key="4">
    <source>
        <dbReference type="ARBA" id="ARBA00022519"/>
    </source>
</evidence>
<dbReference type="InterPro" id="IPR036640">
    <property type="entry name" value="ABC1_TM_sf"/>
</dbReference>
<accession>A0A927MZD1</accession>
<feature type="transmembrane region" description="Helical" evidence="12">
    <location>
        <begin position="38"/>
        <end position="59"/>
    </location>
</feature>
<evidence type="ECO:0000256" key="8">
    <source>
        <dbReference type="ARBA" id="ARBA00022989"/>
    </source>
</evidence>
<keyword evidence="2" id="KW-0813">Transport</keyword>
<comment type="subcellular location">
    <subcellularLocation>
        <location evidence="1">Cell inner membrane</location>
        <topology evidence="1">Multi-pass membrane protein</topology>
    </subcellularLocation>
</comment>
<dbReference type="FunFam" id="3.40.50.300:FF:000221">
    <property type="entry name" value="Multidrug ABC transporter ATP-binding protein"/>
    <property type="match status" value="1"/>
</dbReference>
<feature type="transmembrane region" description="Helical" evidence="12">
    <location>
        <begin position="80"/>
        <end position="100"/>
    </location>
</feature>
<evidence type="ECO:0000256" key="11">
    <source>
        <dbReference type="SAM" id="MobiDB-lite"/>
    </source>
</evidence>
<comment type="similarity">
    <text evidence="10">Belongs to the ABC transporter superfamily. Siderophore-Fe(3+) uptake transporter (SIUT) (TC 3.A.1.21) family.</text>
</comment>
<keyword evidence="4" id="KW-0997">Cell inner membrane</keyword>
<feature type="transmembrane region" description="Helical" evidence="12">
    <location>
        <begin position="167"/>
        <end position="193"/>
    </location>
</feature>
<dbReference type="EMBL" id="JADBEM010000001">
    <property type="protein sequence ID" value="MBE1609371.1"/>
    <property type="molecule type" value="Genomic_DNA"/>
</dbReference>
<feature type="domain" description="ABC transporter" evidence="13">
    <location>
        <begin position="367"/>
        <end position="606"/>
    </location>
</feature>
<evidence type="ECO:0000256" key="10">
    <source>
        <dbReference type="ARBA" id="ARBA00023455"/>
    </source>
</evidence>
<dbReference type="GO" id="GO:0015421">
    <property type="term" value="F:ABC-type oligopeptide transporter activity"/>
    <property type="evidence" value="ECO:0007669"/>
    <property type="project" value="TreeGrafter"/>
</dbReference>
<organism evidence="14 15">
    <name type="scientific">Actinopolymorpha pittospori</name>
    <dbReference type="NCBI Taxonomy" id="648752"/>
    <lineage>
        <taxon>Bacteria</taxon>
        <taxon>Bacillati</taxon>
        <taxon>Actinomycetota</taxon>
        <taxon>Actinomycetes</taxon>
        <taxon>Propionibacteriales</taxon>
        <taxon>Actinopolymorphaceae</taxon>
        <taxon>Actinopolymorpha</taxon>
    </lineage>
</organism>
<evidence type="ECO:0000259" key="13">
    <source>
        <dbReference type="PROSITE" id="PS50893"/>
    </source>
</evidence>
<evidence type="ECO:0000256" key="6">
    <source>
        <dbReference type="ARBA" id="ARBA00022741"/>
    </source>
</evidence>
<dbReference type="PANTHER" id="PTHR43394:SF1">
    <property type="entry name" value="ATP-BINDING CASSETTE SUB-FAMILY B MEMBER 10, MITOCHONDRIAL"/>
    <property type="match status" value="1"/>
</dbReference>
<dbReference type="GO" id="GO:0005524">
    <property type="term" value="F:ATP binding"/>
    <property type="evidence" value="ECO:0007669"/>
    <property type="project" value="UniProtKB-KW"/>
</dbReference>
<dbReference type="SMART" id="SM00382">
    <property type="entry name" value="AAA"/>
    <property type="match status" value="1"/>
</dbReference>
<sequence>MGVETDTEQPKSLVDRIVENASLGRMALRLAWQADPRFLVALVCLLAVQAALTPLQLALSRDVVDAAAREVGATHLAGSGPPLVWSVLLLATTFAAAALIEPFSRTFQSLVGDRLVGHVTGALVRATNRWPGLARFEDPSTADDLERSSGYAARSGLELVVYGARTLLLGCTAIGLCWALAGLHPLVPLLLLAANLPSLTRQFDFQNRTGSRIYVQTPQARTLQYSRNALIRPEAAKDVRLFELGGFFRRRYDDAFESSVGELDRMRWRLTRPMCGYAALAAAGAGAVFVLTAWEVARGRRGVGDLVLYGGAAAALSSTLSAIGFQVGFLPMVFAFLPSLSRVLTAPPDLPVATNPRPAPRPIRDGIVFENVSFAYPGRDEPVLDGLSLRLRPGESCALVGPNGSGKTTLVKLILRMYDPTGGRILLDGHDLRDYDLDDLRRELGVLFQDFLRYEFSAADNIGFGRVEQVHDRALLLAAAERAGAKDLLDRLPDGLDTQLGARFGGRELSGGEWQKLALARSFARDSQLLVLDEPTAALDPRTEYDIFERFAELTRGRMTVLVSHRFSTVRMADRIVVLRGGRVLEDGGHDELMAAGGEYARLYTTQAAQYLDADTDAGPDDDPDPDGRRESTR</sequence>
<keyword evidence="3" id="KW-1003">Cell membrane</keyword>
<dbReference type="Gene3D" id="3.40.50.300">
    <property type="entry name" value="P-loop containing nucleotide triphosphate hydrolases"/>
    <property type="match status" value="1"/>
</dbReference>
<dbReference type="InterPro" id="IPR003593">
    <property type="entry name" value="AAA+_ATPase"/>
</dbReference>
<keyword evidence="15" id="KW-1185">Reference proteome</keyword>
<dbReference type="SUPFAM" id="SSF90123">
    <property type="entry name" value="ABC transporter transmembrane region"/>
    <property type="match status" value="1"/>
</dbReference>
<evidence type="ECO:0000313" key="14">
    <source>
        <dbReference type="EMBL" id="MBE1609371.1"/>
    </source>
</evidence>
<dbReference type="Pfam" id="PF00005">
    <property type="entry name" value="ABC_tran"/>
    <property type="match status" value="1"/>
</dbReference>
<dbReference type="Proteomes" id="UP000638648">
    <property type="component" value="Unassembled WGS sequence"/>
</dbReference>
<evidence type="ECO:0000256" key="7">
    <source>
        <dbReference type="ARBA" id="ARBA00022840"/>
    </source>
</evidence>
<dbReference type="PROSITE" id="PS00211">
    <property type="entry name" value="ABC_TRANSPORTER_1"/>
    <property type="match status" value="1"/>
</dbReference>
<feature type="transmembrane region" description="Helical" evidence="12">
    <location>
        <begin position="306"/>
        <end position="337"/>
    </location>
</feature>
<dbReference type="InterPro" id="IPR027417">
    <property type="entry name" value="P-loop_NTPase"/>
</dbReference>
<dbReference type="SUPFAM" id="SSF52540">
    <property type="entry name" value="P-loop containing nucleoside triphosphate hydrolases"/>
    <property type="match status" value="1"/>
</dbReference>
<evidence type="ECO:0000256" key="5">
    <source>
        <dbReference type="ARBA" id="ARBA00022692"/>
    </source>
</evidence>
<keyword evidence="5 12" id="KW-0812">Transmembrane</keyword>
<dbReference type="InterPro" id="IPR017871">
    <property type="entry name" value="ABC_transporter-like_CS"/>
</dbReference>
<dbReference type="PROSITE" id="PS50893">
    <property type="entry name" value="ABC_TRANSPORTER_2"/>
    <property type="match status" value="1"/>
</dbReference>
<feature type="transmembrane region" description="Helical" evidence="12">
    <location>
        <begin position="274"/>
        <end position="294"/>
    </location>
</feature>
<evidence type="ECO:0000256" key="2">
    <source>
        <dbReference type="ARBA" id="ARBA00022448"/>
    </source>
</evidence>
<feature type="compositionally biased region" description="Acidic residues" evidence="11">
    <location>
        <begin position="614"/>
        <end position="625"/>
    </location>
</feature>
<dbReference type="PANTHER" id="PTHR43394">
    <property type="entry name" value="ATP-DEPENDENT PERMEASE MDL1, MITOCHONDRIAL"/>
    <property type="match status" value="1"/>
</dbReference>
<keyword evidence="7 14" id="KW-0067">ATP-binding</keyword>
<dbReference type="GO" id="GO:0005886">
    <property type="term" value="C:plasma membrane"/>
    <property type="evidence" value="ECO:0007669"/>
    <property type="project" value="UniProtKB-SubCell"/>
</dbReference>
<reference evidence="14" key="1">
    <citation type="submission" date="2020-10" db="EMBL/GenBank/DDBJ databases">
        <title>Sequencing the genomes of 1000 actinobacteria strains.</title>
        <authorList>
            <person name="Klenk H.-P."/>
        </authorList>
    </citation>
    <scope>NUCLEOTIDE SEQUENCE</scope>
    <source>
        <strain evidence="14">DSM 45354</strain>
    </source>
</reference>
<comment type="caution">
    <text evidence="14">The sequence shown here is derived from an EMBL/GenBank/DDBJ whole genome shotgun (WGS) entry which is preliminary data.</text>
</comment>
<keyword evidence="9 12" id="KW-0472">Membrane</keyword>
<evidence type="ECO:0000256" key="12">
    <source>
        <dbReference type="SAM" id="Phobius"/>
    </source>
</evidence>
<name>A0A927MZD1_9ACTN</name>
<evidence type="ECO:0000313" key="15">
    <source>
        <dbReference type="Proteomes" id="UP000638648"/>
    </source>
</evidence>